<dbReference type="EMBL" id="JBAWKC010000001">
    <property type="protein sequence ID" value="MFH6767760.1"/>
    <property type="molecule type" value="Genomic_DNA"/>
</dbReference>
<protein>
    <submittedName>
        <fullName evidence="2">HD domain-containing protein</fullName>
    </submittedName>
</protein>
<dbReference type="CDD" id="cd00077">
    <property type="entry name" value="HDc"/>
    <property type="match status" value="1"/>
</dbReference>
<reference evidence="2 3" key="1">
    <citation type="submission" date="2024-02" db="EMBL/GenBank/DDBJ databases">
        <title>A Gaetbulibacter species isolated from tidal flats and genomic insights of their niches.</title>
        <authorList>
            <person name="Ye Y."/>
        </authorList>
    </citation>
    <scope>NUCLEOTIDE SEQUENCE [LARGE SCALE GENOMIC DNA]</scope>
    <source>
        <strain evidence="2 3">KEM-8</strain>
    </source>
</reference>
<dbReference type="RefSeq" id="WP_395437042.1">
    <property type="nucleotide sequence ID" value="NZ_JBAWKC010000001.1"/>
</dbReference>
<dbReference type="Gene3D" id="1.10.3210.10">
    <property type="entry name" value="Hypothetical protein af1432"/>
    <property type="match status" value="1"/>
</dbReference>
<dbReference type="InterPro" id="IPR003607">
    <property type="entry name" value="HD/PDEase_dom"/>
</dbReference>
<feature type="domain" description="HD/PDEase" evidence="1">
    <location>
        <begin position="23"/>
        <end position="136"/>
    </location>
</feature>
<evidence type="ECO:0000313" key="3">
    <source>
        <dbReference type="Proteomes" id="UP001610104"/>
    </source>
</evidence>
<proteinExistence type="predicted"/>
<comment type="caution">
    <text evidence="2">The sequence shown here is derived from an EMBL/GenBank/DDBJ whole genome shotgun (WGS) entry which is preliminary data.</text>
</comment>
<accession>A0ABW7MMB7</accession>
<keyword evidence="3" id="KW-1185">Reference proteome</keyword>
<gene>
    <name evidence="2" type="ORF">V8G56_03345</name>
</gene>
<dbReference type="Pfam" id="PF01966">
    <property type="entry name" value="HD"/>
    <property type="match status" value="1"/>
</dbReference>
<dbReference type="SUPFAM" id="SSF109604">
    <property type="entry name" value="HD-domain/PDEase-like"/>
    <property type="match status" value="1"/>
</dbReference>
<sequence length="195" mass="22985">MKGYLKLRRKALGILKSRLSKKLYYHNVEHTLDVVKVVNQYIRRKNIDKQSAFLLRIAALLHDLGFTETNVEHEEKSVEMAEELMLDCGFSKNDIKIVQGLIRATRIPQSPNNELEHIMCDSDLDYLGRKDFYEISDRLYKELKAVSVISNKNDWNKAQIKFLEAHKYHTDFAKKHRQPSKERRIKEIKKLIVES</sequence>
<dbReference type="SMART" id="SM00471">
    <property type="entry name" value="HDc"/>
    <property type="match status" value="1"/>
</dbReference>
<dbReference type="Proteomes" id="UP001610104">
    <property type="component" value="Unassembled WGS sequence"/>
</dbReference>
<evidence type="ECO:0000259" key="1">
    <source>
        <dbReference type="SMART" id="SM00471"/>
    </source>
</evidence>
<evidence type="ECO:0000313" key="2">
    <source>
        <dbReference type="EMBL" id="MFH6767760.1"/>
    </source>
</evidence>
<name>A0ABW7MMB7_9FLAO</name>
<dbReference type="InterPro" id="IPR006674">
    <property type="entry name" value="HD_domain"/>
</dbReference>
<organism evidence="2 3">
    <name type="scientific">Gaetbulibacter aquiaggeris</name>
    <dbReference type="NCBI Taxonomy" id="1735373"/>
    <lineage>
        <taxon>Bacteria</taxon>
        <taxon>Pseudomonadati</taxon>
        <taxon>Bacteroidota</taxon>
        <taxon>Flavobacteriia</taxon>
        <taxon>Flavobacteriales</taxon>
        <taxon>Flavobacteriaceae</taxon>
        <taxon>Gaetbulibacter</taxon>
    </lineage>
</organism>